<dbReference type="RefSeq" id="WP_078483307.1">
    <property type="nucleotide sequence ID" value="NZ_MPRL01000019.1"/>
</dbReference>
<comment type="function">
    <text evidence="9">Catalyzes the ATP-dependent amidation of the two carboxylate groups at positions a and c of cobyrinate, using either L-glutamine or ammonia as the nitrogen source.</text>
</comment>
<keyword evidence="4 9" id="KW-0436">Ligase</keyword>
<dbReference type="NCBIfam" id="NF002204">
    <property type="entry name" value="PRK01077.1"/>
    <property type="match status" value="1"/>
</dbReference>
<comment type="caution">
    <text evidence="12">The sequence shown here is derived from an EMBL/GenBank/DDBJ whole genome shotgun (WGS) entry which is preliminary data.</text>
</comment>
<sequence length="461" mass="49953">MGHIMISAAHKSSGKTTVSIGLCAALAARGHNVRPFKKGPDYIDPLWLGKASGNGCYNLDFYTMQPNEIVTTFAERSSPVDISIIEGNKGLYDGMELDGSNSNAALAKLINAPVVLVIDCQGITRGIAPLLLGYQQFDNEIVIAGVILNKVAGPRHETKLRQAVEHYTNLPVLGAIHRNRELTIEERHLGLVPSNEAGGAERKIESIANLVAAQVDLDAIIEIAANAKPLTAGTQQQPSATMDLRIGVARDAAFGFYYENDLDAMRAAGAEPIFFDTLNDKTLPDVDALFIGGGFPETHMAALETNSEMRSAIHAAIEADMPVYAECGGLMYLSRSLQWQGSTAEMVGAIPADTVMHPRPVGRGYVELEESGQGPWPLTNSDSQPGQFKGHEFHYSALENLPDGLNYAYNVLRGVGIDGTRDGIVYRNLLANYAHLRDTASNRWIGRFIEFVRRCKNSTAT</sequence>
<evidence type="ECO:0000256" key="4">
    <source>
        <dbReference type="ARBA" id="ARBA00022598"/>
    </source>
</evidence>
<dbReference type="AlphaFoldDB" id="A0A1T2L6F7"/>
<evidence type="ECO:0000313" key="13">
    <source>
        <dbReference type="Proteomes" id="UP000191110"/>
    </source>
</evidence>
<keyword evidence="13" id="KW-1185">Reference proteome</keyword>
<gene>
    <name evidence="9" type="primary">cbiA</name>
    <name evidence="12" type="ORF">BOW53_06670</name>
</gene>
<evidence type="ECO:0000259" key="10">
    <source>
        <dbReference type="Pfam" id="PF01656"/>
    </source>
</evidence>
<evidence type="ECO:0000256" key="5">
    <source>
        <dbReference type="ARBA" id="ARBA00022741"/>
    </source>
</evidence>
<organism evidence="12 13">
    <name type="scientific">Solemya pervernicosa gill symbiont</name>
    <dbReference type="NCBI Taxonomy" id="642797"/>
    <lineage>
        <taxon>Bacteria</taxon>
        <taxon>Pseudomonadati</taxon>
        <taxon>Pseudomonadota</taxon>
        <taxon>Gammaproteobacteria</taxon>
        <taxon>sulfur-oxidizing symbionts</taxon>
    </lineage>
</organism>
<evidence type="ECO:0000256" key="9">
    <source>
        <dbReference type="HAMAP-Rule" id="MF_00027"/>
    </source>
</evidence>
<name>A0A1T2L6F7_9GAMM</name>
<dbReference type="PROSITE" id="PS51274">
    <property type="entry name" value="GATASE_COBBQ"/>
    <property type="match status" value="1"/>
</dbReference>
<comment type="catalytic activity">
    <reaction evidence="9">
        <text>cob(II)yrinate + 2 L-glutamine + 2 ATP + 2 H2O = cob(II)yrinate a,c diamide + 2 L-glutamate + 2 ADP + 2 phosphate + 2 H(+)</text>
        <dbReference type="Rhea" id="RHEA:26289"/>
        <dbReference type="ChEBI" id="CHEBI:15377"/>
        <dbReference type="ChEBI" id="CHEBI:15378"/>
        <dbReference type="ChEBI" id="CHEBI:29985"/>
        <dbReference type="ChEBI" id="CHEBI:30616"/>
        <dbReference type="ChEBI" id="CHEBI:43474"/>
        <dbReference type="ChEBI" id="CHEBI:58359"/>
        <dbReference type="ChEBI" id="CHEBI:58537"/>
        <dbReference type="ChEBI" id="CHEBI:58894"/>
        <dbReference type="ChEBI" id="CHEBI:456216"/>
        <dbReference type="EC" id="6.3.5.11"/>
    </reaction>
</comment>
<evidence type="ECO:0000256" key="8">
    <source>
        <dbReference type="ARBA" id="ARBA00022962"/>
    </source>
</evidence>
<dbReference type="Pfam" id="PF07685">
    <property type="entry name" value="GATase_3"/>
    <property type="match status" value="1"/>
</dbReference>
<accession>A0A1T2L6F7</accession>
<dbReference type="EC" id="6.3.5.11" evidence="9"/>
<dbReference type="InterPro" id="IPR011698">
    <property type="entry name" value="GATase_3"/>
</dbReference>
<dbReference type="Pfam" id="PF01656">
    <property type="entry name" value="CbiA"/>
    <property type="match status" value="1"/>
</dbReference>
<dbReference type="HAMAP" id="MF_00027">
    <property type="entry name" value="CobB_CbiA"/>
    <property type="match status" value="1"/>
</dbReference>
<comment type="cofactor">
    <cofactor evidence="1 9">
        <name>Mg(2+)</name>
        <dbReference type="ChEBI" id="CHEBI:18420"/>
    </cofactor>
</comment>
<feature type="domain" description="CobB/CobQ-like glutamine amidotransferase" evidence="11">
    <location>
        <begin position="245"/>
        <end position="436"/>
    </location>
</feature>
<evidence type="ECO:0000259" key="11">
    <source>
        <dbReference type="Pfam" id="PF07685"/>
    </source>
</evidence>
<dbReference type="InterPro" id="IPR002586">
    <property type="entry name" value="CobQ/CobB/MinD/ParA_Nub-bd_dom"/>
</dbReference>
<dbReference type="InterPro" id="IPR004484">
    <property type="entry name" value="CbiA/CobB_synth"/>
</dbReference>
<dbReference type="GO" id="GO:0005524">
    <property type="term" value="F:ATP binding"/>
    <property type="evidence" value="ECO:0007669"/>
    <property type="project" value="UniProtKB-UniRule"/>
</dbReference>
<evidence type="ECO:0000256" key="1">
    <source>
        <dbReference type="ARBA" id="ARBA00001946"/>
    </source>
</evidence>
<reference evidence="12 13" key="1">
    <citation type="submission" date="2016-11" db="EMBL/GenBank/DDBJ databases">
        <title>Mixed transmission modes and dynamic genome evolution in an obligate animal-bacterial symbiosis.</title>
        <authorList>
            <person name="Russell S.L."/>
            <person name="Corbett-Detig R.B."/>
            <person name="Cavanaugh C.M."/>
        </authorList>
    </citation>
    <scope>NUCLEOTIDE SEQUENCE [LARGE SCALE GENOMIC DNA]</scope>
    <source>
        <strain evidence="12">Sveles-Q1</strain>
    </source>
</reference>
<dbReference type="InterPro" id="IPR029062">
    <property type="entry name" value="Class_I_gatase-like"/>
</dbReference>
<dbReference type="GO" id="GO:0009236">
    <property type="term" value="P:cobalamin biosynthetic process"/>
    <property type="evidence" value="ECO:0007669"/>
    <property type="project" value="UniProtKB-UniRule"/>
</dbReference>
<keyword evidence="5 9" id="KW-0547">Nucleotide-binding</keyword>
<dbReference type="EMBL" id="MPRL01000019">
    <property type="protein sequence ID" value="OOZ40689.1"/>
    <property type="molecule type" value="Genomic_DNA"/>
</dbReference>
<dbReference type="Gene3D" id="3.40.50.880">
    <property type="match status" value="1"/>
</dbReference>
<dbReference type="PANTHER" id="PTHR43873">
    <property type="entry name" value="COBYRINATE A,C-DIAMIDE SYNTHASE"/>
    <property type="match status" value="1"/>
</dbReference>
<dbReference type="CDD" id="cd03130">
    <property type="entry name" value="GATase1_CobB"/>
    <property type="match status" value="1"/>
</dbReference>
<dbReference type="InterPro" id="IPR027417">
    <property type="entry name" value="P-loop_NTPase"/>
</dbReference>
<dbReference type="Proteomes" id="UP000191110">
    <property type="component" value="Unassembled WGS sequence"/>
</dbReference>
<evidence type="ECO:0000256" key="2">
    <source>
        <dbReference type="ARBA" id="ARBA00006205"/>
    </source>
</evidence>
<dbReference type="OrthoDB" id="9764035at2"/>
<evidence type="ECO:0000256" key="3">
    <source>
        <dbReference type="ARBA" id="ARBA00022573"/>
    </source>
</evidence>
<feature type="site" description="Increases nucleophilicity of active site Cys" evidence="9">
    <location>
        <position position="435"/>
    </location>
</feature>
<dbReference type="NCBIfam" id="TIGR00379">
    <property type="entry name" value="cobB"/>
    <property type="match status" value="1"/>
</dbReference>
<feature type="domain" description="CobQ/CobB/MinD/ParA nucleotide binding" evidence="10">
    <location>
        <begin position="12"/>
        <end position="188"/>
    </location>
</feature>
<keyword evidence="3 9" id="KW-0169">Cobalamin biosynthesis</keyword>
<keyword evidence="6 9" id="KW-0067">ATP-binding</keyword>
<comment type="domain">
    <text evidence="9">Comprises of two domains. The C-terminal domain contains the binding site for glutamine and catalyzes the hydrolysis of this substrate to glutamate and ammonia. The N-terminal domain is anticipated to bind ATP and cobyrinate and catalyzes the ultimate synthesis of the diamide product. The ammonia produced via the glutaminase domain is probably translocated to the adjacent domain via a molecular tunnel, where it reacts with an activated intermediate.</text>
</comment>
<feature type="active site" description="Nucleophile" evidence="9">
    <location>
        <position position="327"/>
    </location>
</feature>
<comment type="pathway">
    <text evidence="9">Cofactor biosynthesis; adenosylcobalamin biosynthesis; cob(II)yrinate a,c-diamide from sirohydrochlorin (anaerobic route): step 10/10.</text>
</comment>
<comment type="similarity">
    <text evidence="9">Belongs to the CobB/CbiA family.</text>
</comment>
<keyword evidence="8 9" id="KW-0315">Glutamine amidotransferase</keyword>
<dbReference type="GO" id="GO:0042242">
    <property type="term" value="F:cobyrinic acid a,c-diamide synthase activity"/>
    <property type="evidence" value="ECO:0007669"/>
    <property type="project" value="UniProtKB-UniRule"/>
</dbReference>
<protein>
    <recommendedName>
        <fullName evidence="9">Cobyrinate a,c-diamide synthase</fullName>
        <ecNumber evidence="9">6.3.5.11</ecNumber>
    </recommendedName>
    <alternativeName>
        <fullName evidence="9">Cobyrinic acid a,c-diamide synthetase</fullName>
    </alternativeName>
</protein>
<dbReference type="SUPFAM" id="SSF52317">
    <property type="entry name" value="Class I glutamine amidotransferase-like"/>
    <property type="match status" value="1"/>
</dbReference>
<comment type="miscellaneous">
    <text evidence="9">The a and c carboxylates of cobyrinate are activated for nucleophilic attack via formation of a phosphorylated intermediate by ATP. CbiA catalyzes first the amidation of the c-carboxylate, and then that of the a-carboxylate.</text>
</comment>
<comment type="similarity">
    <text evidence="2">Belongs to the CobB/CobQ family. CobQ subfamily.</text>
</comment>
<evidence type="ECO:0000313" key="12">
    <source>
        <dbReference type="EMBL" id="OOZ40689.1"/>
    </source>
</evidence>
<dbReference type="Gene3D" id="3.40.50.300">
    <property type="entry name" value="P-loop containing nucleotide triphosphate hydrolases"/>
    <property type="match status" value="2"/>
</dbReference>
<proteinExistence type="inferred from homology"/>
<dbReference type="CDD" id="cd05388">
    <property type="entry name" value="CobB_N"/>
    <property type="match status" value="1"/>
</dbReference>
<evidence type="ECO:0000256" key="6">
    <source>
        <dbReference type="ARBA" id="ARBA00022840"/>
    </source>
</evidence>
<keyword evidence="7 9" id="KW-0460">Magnesium</keyword>
<evidence type="ECO:0000256" key="7">
    <source>
        <dbReference type="ARBA" id="ARBA00022842"/>
    </source>
</evidence>
<dbReference type="SUPFAM" id="SSF52540">
    <property type="entry name" value="P-loop containing nucleoside triphosphate hydrolases"/>
    <property type="match status" value="1"/>
</dbReference>
<dbReference type="PANTHER" id="PTHR43873:SF1">
    <property type="entry name" value="COBYRINATE A,C-DIAMIDE SYNTHASE"/>
    <property type="match status" value="1"/>
</dbReference>
<dbReference type="UniPathway" id="UPA00148">
    <property type="reaction ID" value="UER00231"/>
</dbReference>